<dbReference type="Pfam" id="PF09839">
    <property type="entry name" value="DUF2066"/>
    <property type="match status" value="1"/>
</dbReference>
<dbReference type="EMBL" id="FOGB01000006">
    <property type="protein sequence ID" value="SEQ67231.1"/>
    <property type="molecule type" value="Genomic_DNA"/>
</dbReference>
<dbReference type="InterPro" id="IPR018642">
    <property type="entry name" value="DUF2066"/>
</dbReference>
<dbReference type="STRING" id="355243.SAMN03080615_02298"/>
<accession>A0A1H9HY26</accession>
<evidence type="ECO:0000313" key="2">
    <source>
        <dbReference type="Proteomes" id="UP000198749"/>
    </source>
</evidence>
<proteinExistence type="predicted"/>
<name>A0A1H9HY26_9GAMM</name>
<keyword evidence="2" id="KW-1185">Reference proteome</keyword>
<reference evidence="2" key="1">
    <citation type="submission" date="2016-10" db="EMBL/GenBank/DDBJ databases">
        <authorList>
            <person name="Varghese N."/>
            <person name="Submissions S."/>
        </authorList>
    </citation>
    <scope>NUCLEOTIDE SEQUENCE [LARGE SCALE GENOMIC DNA]</scope>
    <source>
        <strain evidence="2">DSM 18887</strain>
    </source>
</reference>
<evidence type="ECO:0000313" key="1">
    <source>
        <dbReference type="EMBL" id="SEQ67231.1"/>
    </source>
</evidence>
<gene>
    <name evidence="1" type="ORF">SAMN03080615_02298</name>
</gene>
<organism evidence="1 2">
    <name type="scientific">Amphritea atlantica</name>
    <dbReference type="NCBI Taxonomy" id="355243"/>
    <lineage>
        <taxon>Bacteria</taxon>
        <taxon>Pseudomonadati</taxon>
        <taxon>Pseudomonadota</taxon>
        <taxon>Gammaproteobacteria</taxon>
        <taxon>Oceanospirillales</taxon>
        <taxon>Oceanospirillaceae</taxon>
        <taxon>Amphritea</taxon>
    </lineage>
</organism>
<dbReference type="Proteomes" id="UP000198749">
    <property type="component" value="Unassembled WGS sequence"/>
</dbReference>
<evidence type="ECO:0008006" key="3">
    <source>
        <dbReference type="Google" id="ProtNLM"/>
    </source>
</evidence>
<sequence>MCVKVYAVLKDTFFQTPGIVVRAAKQGMKTIMMRNFCNCLLVWVFAGLSTLAQAATVNGLYTAEMLVPEQHAQPSDAQLQAGLKTVLIKVSGRSAVVNKPAVVNALQQPAALLSQFSYQATQTPVAAGDGREVLGQRLLLEFDPVMVDQLLNKSAMKAIGHARPVILVWLAQQRGAAGRDFVPQESPIYAELRQQADLRGLPMSVPLLDLDDQNAVDVSDLWGFFREPVLQASARYQPDGVLIGRLVQGGSGAWQTEWLLLKDGQARSFSPSGSLSEQISQVMNETADFALASLGASSFNYVETGLQLEVANIVEIEDYLQLLDYLRQLPPVDAVRVSGVDADRVLFRVEIQGGIQALEQAVRLNPRMTSMSRLQNGAEAVYSYRWQQQ</sequence>
<protein>
    <recommendedName>
        <fullName evidence="3">DUF2066 domain-containing protein</fullName>
    </recommendedName>
</protein>
<dbReference type="AlphaFoldDB" id="A0A1H9HY26"/>